<proteinExistence type="predicted"/>
<evidence type="ECO:0008006" key="5">
    <source>
        <dbReference type="Google" id="ProtNLM"/>
    </source>
</evidence>
<keyword evidence="2" id="KW-0472">Membrane</keyword>
<evidence type="ECO:0000313" key="3">
    <source>
        <dbReference type="EMBL" id="RYP86223.1"/>
    </source>
</evidence>
<dbReference type="EMBL" id="SDKM01000012">
    <property type="protein sequence ID" value="RYP86223.1"/>
    <property type="molecule type" value="Genomic_DNA"/>
</dbReference>
<evidence type="ECO:0000313" key="4">
    <source>
        <dbReference type="Proteomes" id="UP000295198"/>
    </source>
</evidence>
<dbReference type="RefSeq" id="WP_134716662.1">
    <property type="nucleotide sequence ID" value="NZ_SDKM01000012.1"/>
</dbReference>
<feature type="transmembrane region" description="Helical" evidence="2">
    <location>
        <begin position="53"/>
        <end position="75"/>
    </location>
</feature>
<sequence length="222" mass="24063">MTERDVGVEPWKDFDKVEKFGPTSGRLVGGLGIAACAATAIGTIGDGRHDSDAFVLVCLALVGLMIWMVMFRPAVRSDGTRLHLRSMVTTTRVPLASIDKVDVRAMLLVKADGHIYRSIAVGRPRKRQRASEGSSFVGAKGGSHQHSYLQGTPRLDPSKVYSDFVETRIKHLAQEARAHKRGYDRVGPDGQPLPAPVTRSWAWPELAGLVVLSVAALTLLLA</sequence>
<feature type="region of interest" description="Disordered" evidence="1">
    <location>
        <begin position="126"/>
        <end position="149"/>
    </location>
</feature>
<feature type="transmembrane region" description="Helical" evidence="2">
    <location>
        <begin position="20"/>
        <end position="41"/>
    </location>
</feature>
<gene>
    <name evidence="3" type="ORF">EKO23_09705</name>
</gene>
<comment type="caution">
    <text evidence="3">The sequence shown here is derived from an EMBL/GenBank/DDBJ whole genome shotgun (WGS) entry which is preliminary data.</text>
</comment>
<dbReference type="AlphaFoldDB" id="A0A4Q4ZDV6"/>
<name>A0A4Q4ZDV6_9ACTN</name>
<dbReference type="OrthoDB" id="3782617at2"/>
<accession>A0A4Q4ZDV6</accession>
<keyword evidence="4" id="KW-1185">Reference proteome</keyword>
<protein>
    <recommendedName>
        <fullName evidence="5">PH domain-containing protein</fullName>
    </recommendedName>
</protein>
<keyword evidence="2" id="KW-1133">Transmembrane helix</keyword>
<keyword evidence="2" id="KW-0812">Transmembrane</keyword>
<dbReference type="Proteomes" id="UP000295198">
    <property type="component" value="Unassembled WGS sequence"/>
</dbReference>
<reference evidence="3 4" key="1">
    <citation type="submission" date="2019-01" db="EMBL/GenBank/DDBJ databases">
        <title>Nocardioides guangzhouensis sp. nov., an actinobacterium isolated from soil.</title>
        <authorList>
            <person name="Fu Y."/>
            <person name="Cai Y."/>
            <person name="Lin Z."/>
            <person name="Chen P."/>
        </authorList>
    </citation>
    <scope>NUCLEOTIDE SEQUENCE [LARGE SCALE GENOMIC DNA]</scope>
    <source>
        <strain evidence="3 4">130</strain>
    </source>
</reference>
<organism evidence="3 4">
    <name type="scientific">Nocardioides guangzhouensis</name>
    <dbReference type="NCBI Taxonomy" id="2497878"/>
    <lineage>
        <taxon>Bacteria</taxon>
        <taxon>Bacillati</taxon>
        <taxon>Actinomycetota</taxon>
        <taxon>Actinomycetes</taxon>
        <taxon>Propionibacteriales</taxon>
        <taxon>Nocardioidaceae</taxon>
        <taxon>Nocardioides</taxon>
    </lineage>
</organism>
<evidence type="ECO:0000256" key="1">
    <source>
        <dbReference type="SAM" id="MobiDB-lite"/>
    </source>
</evidence>
<evidence type="ECO:0000256" key="2">
    <source>
        <dbReference type="SAM" id="Phobius"/>
    </source>
</evidence>